<sequence length="184" mass="21655">MARINLRPWREERNQALQKRFISNLVGTAILAGLALFAISYYYDMQMDRQKARNEFLRVENVKLDQQIAEIRELNRIRDQILERLQSIEDLQGTRPLIVRNFDELVRVLPEEVFYTSLVRVNNNLTIDGMAEQNHHVSALMRNLQRSIWFGEPNLSRVSAVDSRRQYNMTVPMLRPDQQEGAVQ</sequence>
<dbReference type="OrthoDB" id="5296173at2"/>
<dbReference type="GO" id="GO:0043107">
    <property type="term" value="P:type IV pilus-dependent motility"/>
    <property type="evidence" value="ECO:0007669"/>
    <property type="project" value="TreeGrafter"/>
</dbReference>
<dbReference type="InterPro" id="IPR007813">
    <property type="entry name" value="PilN"/>
</dbReference>
<comment type="caution">
    <text evidence="3">The sequence shown here is derived from an EMBL/GenBank/DDBJ whole genome shotgun (WGS) entry which is preliminary data.</text>
</comment>
<dbReference type="Proteomes" id="UP000325302">
    <property type="component" value="Unassembled WGS sequence"/>
</dbReference>
<organism evidence="3 4">
    <name type="scientific">Nitrincola tapanii</name>
    <dbReference type="NCBI Taxonomy" id="1708751"/>
    <lineage>
        <taxon>Bacteria</taxon>
        <taxon>Pseudomonadati</taxon>
        <taxon>Pseudomonadota</taxon>
        <taxon>Gammaproteobacteria</taxon>
        <taxon>Oceanospirillales</taxon>
        <taxon>Oceanospirillaceae</taxon>
        <taxon>Nitrincola</taxon>
    </lineage>
</organism>
<dbReference type="RefSeq" id="WP_149389515.1">
    <property type="nucleotide sequence ID" value="NZ_SMRS01000001.1"/>
</dbReference>
<evidence type="ECO:0000256" key="2">
    <source>
        <dbReference type="SAM" id="Phobius"/>
    </source>
</evidence>
<proteinExistence type="predicted"/>
<dbReference type="EMBL" id="SMRS01000001">
    <property type="protein sequence ID" value="KAA0876265.1"/>
    <property type="molecule type" value="Genomic_DNA"/>
</dbReference>
<accession>A0A5A9W7V9</accession>
<dbReference type="GO" id="GO:0043683">
    <property type="term" value="P:type IV pilus assembly"/>
    <property type="evidence" value="ECO:0007669"/>
    <property type="project" value="TreeGrafter"/>
</dbReference>
<keyword evidence="1" id="KW-0175">Coiled coil</keyword>
<dbReference type="Pfam" id="PF05137">
    <property type="entry name" value="PilN"/>
    <property type="match status" value="1"/>
</dbReference>
<protein>
    <submittedName>
        <fullName evidence="3">Pilus assembly protein PilN</fullName>
    </submittedName>
</protein>
<dbReference type="PANTHER" id="PTHR40278">
    <property type="entry name" value="DNA UTILIZATION PROTEIN HOFN"/>
    <property type="match status" value="1"/>
</dbReference>
<keyword evidence="4" id="KW-1185">Reference proteome</keyword>
<feature type="coiled-coil region" evidence="1">
    <location>
        <begin position="47"/>
        <end position="91"/>
    </location>
</feature>
<evidence type="ECO:0000313" key="4">
    <source>
        <dbReference type="Proteomes" id="UP000325302"/>
    </source>
</evidence>
<keyword evidence="2" id="KW-0812">Transmembrane</keyword>
<name>A0A5A9W7V9_9GAMM</name>
<keyword evidence="2" id="KW-1133">Transmembrane helix</keyword>
<dbReference type="PANTHER" id="PTHR40278:SF2">
    <property type="entry name" value="TYPE IV PILUS INNER MEMBRANE COMPONENT PILN"/>
    <property type="match status" value="1"/>
</dbReference>
<reference evidence="3 4" key="1">
    <citation type="submission" date="2019-03" db="EMBL/GenBank/DDBJ databases">
        <title>Nitrincola sp. nov. isolated from an Indian soda lake.</title>
        <authorList>
            <person name="Joshi A."/>
            <person name="Thite S.V."/>
            <person name="Joseph N."/>
            <person name="Dhotre D."/>
            <person name="Moorthy M."/>
            <person name="Shouche Y.S."/>
        </authorList>
    </citation>
    <scope>NUCLEOTIDE SEQUENCE [LARGE SCALE GENOMIC DNA]</scope>
    <source>
        <strain evidence="3 4">MEB193</strain>
    </source>
</reference>
<gene>
    <name evidence="3" type="ORF">E1H14_00565</name>
</gene>
<evidence type="ECO:0000313" key="3">
    <source>
        <dbReference type="EMBL" id="KAA0876265.1"/>
    </source>
</evidence>
<evidence type="ECO:0000256" key="1">
    <source>
        <dbReference type="SAM" id="Coils"/>
    </source>
</evidence>
<feature type="transmembrane region" description="Helical" evidence="2">
    <location>
        <begin position="21"/>
        <end position="43"/>
    </location>
</feature>
<dbReference type="InterPro" id="IPR052534">
    <property type="entry name" value="Extracell_DNA_Util/SecSys_Comp"/>
</dbReference>
<keyword evidence="2" id="KW-0472">Membrane</keyword>
<dbReference type="AlphaFoldDB" id="A0A5A9W7V9"/>